<dbReference type="AlphaFoldDB" id="A0A6J1Q8N2"/>
<reference evidence="2" key="1">
    <citation type="submission" date="2025-08" db="UniProtKB">
        <authorList>
            <consortium name="RefSeq"/>
        </authorList>
    </citation>
    <scope>IDENTIFICATION</scope>
    <source>
        <tissue evidence="2">Whole body</tissue>
    </source>
</reference>
<dbReference type="GeneID" id="112458993"/>
<proteinExistence type="predicted"/>
<dbReference type="Proteomes" id="UP000504618">
    <property type="component" value="Unplaced"/>
</dbReference>
<evidence type="ECO:0000313" key="1">
    <source>
        <dbReference type="Proteomes" id="UP000504618"/>
    </source>
</evidence>
<gene>
    <name evidence="2" type="primary">LOC112458993</name>
</gene>
<accession>A0A6J1Q8N2</accession>
<feature type="non-terminal residue" evidence="2">
    <location>
        <position position="162"/>
    </location>
</feature>
<evidence type="ECO:0000313" key="2">
    <source>
        <dbReference type="RefSeq" id="XP_024878632.1"/>
    </source>
</evidence>
<keyword evidence="1" id="KW-1185">Reference proteome</keyword>
<dbReference type="RefSeq" id="XP_024878632.1">
    <property type="nucleotide sequence ID" value="XM_025022864.1"/>
</dbReference>
<sequence length="162" mass="17911">MAFKYLPLDTNTRTLCVDENKRNEDADVEKDSSLRNDNVQIPLDTNTRILCVDENMHNTDADVQKEDSGFLGNNDVQVPLDTNTRLVCVDENMHNNNTEAGMENFEVLMSVDVDVIDAADIYVEGMNTPFIEDTNTIVSSGQIINPVSSPSSQVPSSISTSH</sequence>
<protein>
    <submittedName>
        <fullName evidence="2">Uncharacterized protein LOC112458993</fullName>
    </submittedName>
</protein>
<organism evidence="1 2">
    <name type="scientific">Temnothorax curvispinosus</name>
    <dbReference type="NCBI Taxonomy" id="300111"/>
    <lineage>
        <taxon>Eukaryota</taxon>
        <taxon>Metazoa</taxon>
        <taxon>Ecdysozoa</taxon>
        <taxon>Arthropoda</taxon>
        <taxon>Hexapoda</taxon>
        <taxon>Insecta</taxon>
        <taxon>Pterygota</taxon>
        <taxon>Neoptera</taxon>
        <taxon>Endopterygota</taxon>
        <taxon>Hymenoptera</taxon>
        <taxon>Apocrita</taxon>
        <taxon>Aculeata</taxon>
        <taxon>Formicoidea</taxon>
        <taxon>Formicidae</taxon>
        <taxon>Myrmicinae</taxon>
        <taxon>Temnothorax</taxon>
    </lineage>
</organism>
<name>A0A6J1Q8N2_9HYME</name>